<name>A0ABM0MP81_SACKO</name>
<dbReference type="PANTHER" id="PTHR22772:SF4">
    <property type="entry name" value="ZINC FINGER ZZ-TYPE AND EF-HAND DOMAIN-CONTAINING PROTEIN 1"/>
    <property type="match status" value="1"/>
</dbReference>
<gene>
    <name evidence="2" type="primary">LOC102807458</name>
</gene>
<dbReference type="InterPro" id="IPR040099">
    <property type="entry name" value="ZZEF1"/>
</dbReference>
<dbReference type="Proteomes" id="UP000694865">
    <property type="component" value="Unplaced"/>
</dbReference>
<protein>
    <submittedName>
        <fullName evidence="2">Zinc finger ZZ-type and EF-hand domain-containing protein 1-like</fullName>
    </submittedName>
</protein>
<accession>A0ABM0MP81</accession>
<sequence length="180" mass="20360">MGRFETGYVMLNTILTESLQPHRKLPQDELWCWLVYVSCRQTGQQRLKVIQLMLRILQLLSKSTQQMTAAMPIDKSLTPDLTLLRPLWLLLNKMAKETPKDSAAKILPPVQRALTELFLLAENLAIEWGIQEAYMIAMVDEEELKKVAAQAIQNIATTGLAMGIPNKASEAFRKQKPVSV</sequence>
<evidence type="ECO:0000313" key="2">
    <source>
        <dbReference type="RefSeq" id="XP_006821822.1"/>
    </source>
</evidence>
<organism evidence="1 2">
    <name type="scientific">Saccoglossus kowalevskii</name>
    <name type="common">Acorn worm</name>
    <dbReference type="NCBI Taxonomy" id="10224"/>
    <lineage>
        <taxon>Eukaryota</taxon>
        <taxon>Metazoa</taxon>
        <taxon>Hemichordata</taxon>
        <taxon>Enteropneusta</taxon>
        <taxon>Harrimaniidae</taxon>
        <taxon>Saccoglossus</taxon>
    </lineage>
</organism>
<proteinExistence type="predicted"/>
<dbReference type="GeneID" id="102807458"/>
<evidence type="ECO:0000313" key="1">
    <source>
        <dbReference type="Proteomes" id="UP000694865"/>
    </source>
</evidence>
<dbReference type="RefSeq" id="XP_006821822.1">
    <property type="nucleotide sequence ID" value="XM_006821759.1"/>
</dbReference>
<keyword evidence="1" id="KW-1185">Reference proteome</keyword>
<dbReference type="PANTHER" id="PTHR22772">
    <property type="entry name" value="NOVEL ZZ TYPE ZINC FINGER DOMAIN CONTAINING PROTEIN"/>
    <property type="match status" value="1"/>
</dbReference>
<reference evidence="2" key="1">
    <citation type="submission" date="2025-08" db="UniProtKB">
        <authorList>
            <consortium name="RefSeq"/>
        </authorList>
    </citation>
    <scope>IDENTIFICATION</scope>
    <source>
        <tissue evidence="2">Testes</tissue>
    </source>
</reference>